<dbReference type="RefSeq" id="WP_111515570.1">
    <property type="nucleotide sequence ID" value="NZ_QFYR01000003.1"/>
</dbReference>
<dbReference type="PANTHER" id="PTHR34512">
    <property type="entry name" value="CELL SURFACE PROTEIN"/>
    <property type="match status" value="1"/>
</dbReference>
<evidence type="ECO:0000313" key="3">
    <source>
        <dbReference type="EMBL" id="RAK52246.1"/>
    </source>
</evidence>
<feature type="domain" description="Pyrrolo-quinoline quinone repeat" evidence="2">
    <location>
        <begin position="133"/>
        <end position="371"/>
    </location>
</feature>
<dbReference type="EMBL" id="QFYR01000003">
    <property type="protein sequence ID" value="RAK52246.1"/>
    <property type="molecule type" value="Genomic_DNA"/>
</dbReference>
<dbReference type="PROSITE" id="PS51257">
    <property type="entry name" value="PROKAR_LIPOPROTEIN"/>
    <property type="match status" value="1"/>
</dbReference>
<dbReference type="Proteomes" id="UP000249725">
    <property type="component" value="Unassembled WGS sequence"/>
</dbReference>
<dbReference type="Pfam" id="PF13360">
    <property type="entry name" value="PQQ_2"/>
    <property type="match status" value="2"/>
</dbReference>
<organism evidence="3 4">
    <name type="scientific">Phenylobacterium deserti</name>
    <dbReference type="NCBI Taxonomy" id="1914756"/>
    <lineage>
        <taxon>Bacteria</taxon>
        <taxon>Pseudomonadati</taxon>
        <taxon>Pseudomonadota</taxon>
        <taxon>Alphaproteobacteria</taxon>
        <taxon>Caulobacterales</taxon>
        <taxon>Caulobacteraceae</taxon>
        <taxon>Phenylobacterium</taxon>
    </lineage>
</organism>
<comment type="caution">
    <text evidence="3">The sequence shown here is derived from an EMBL/GenBank/DDBJ whole genome shotgun (WGS) entry which is preliminary data.</text>
</comment>
<evidence type="ECO:0000259" key="2">
    <source>
        <dbReference type="Pfam" id="PF13360"/>
    </source>
</evidence>
<name>A0A328ADE5_9CAUL</name>
<dbReference type="InterPro" id="IPR011047">
    <property type="entry name" value="Quinoprotein_ADH-like_sf"/>
</dbReference>
<dbReference type="AlphaFoldDB" id="A0A328ADE5"/>
<gene>
    <name evidence="3" type="ORF">DJ018_13950</name>
</gene>
<dbReference type="PANTHER" id="PTHR34512:SF30">
    <property type="entry name" value="OUTER MEMBRANE PROTEIN ASSEMBLY FACTOR BAMB"/>
    <property type="match status" value="1"/>
</dbReference>
<dbReference type="InterPro" id="IPR002372">
    <property type="entry name" value="PQQ_rpt_dom"/>
</dbReference>
<protein>
    <submittedName>
        <fullName evidence="3">Dehydrogenase</fullName>
    </submittedName>
</protein>
<reference evidence="4" key="1">
    <citation type="submission" date="2018-05" db="EMBL/GenBank/DDBJ databases">
        <authorList>
            <person name="Li X."/>
        </authorList>
    </citation>
    <scope>NUCLEOTIDE SEQUENCE [LARGE SCALE GENOMIC DNA]</scope>
    <source>
        <strain evidence="4">YIM 73061</strain>
    </source>
</reference>
<keyword evidence="4" id="KW-1185">Reference proteome</keyword>
<accession>A0A328ADE5</accession>
<proteinExistence type="predicted"/>
<dbReference type="SMART" id="SM00564">
    <property type="entry name" value="PQQ"/>
    <property type="match status" value="7"/>
</dbReference>
<evidence type="ECO:0000313" key="4">
    <source>
        <dbReference type="Proteomes" id="UP000249725"/>
    </source>
</evidence>
<dbReference type="InterPro" id="IPR018391">
    <property type="entry name" value="PQQ_b-propeller_rpt"/>
</dbReference>
<feature type="signal peptide" evidence="1">
    <location>
        <begin position="1"/>
        <end position="21"/>
    </location>
</feature>
<dbReference type="SUPFAM" id="SSF50998">
    <property type="entry name" value="Quinoprotein alcohol dehydrogenase-like"/>
    <property type="match status" value="2"/>
</dbReference>
<sequence>MTSRRNSLLAVLLVASLGASGCSTLGRLNPFDRDKGPQEIAGEGERISIVPADQRLEPAEALAGVGFALPSPSVVSEWPLPGGTPEQWVGNVDAAPGLEVAWRRGFGRGSKGGYHVTAPPISAAGRVYVMDAEANVSARDAQSGAEVWRTNIRPDDNRRDREAFGGGIAFADGKLYVSSGYREVVQLDAATGALGWRTRTDQPIHAAPTVSAGRVFVVALDNTLLTFDAATGALGWTYQALSEPARILAASSPAIFGDTVITAFGSGELIALRAANGNDLWNEALSRASRTSALSEIRDIPGRPVIYQGDVYAVSHSGVFSATDLRTGQSRWSLPVVGISTPLPAGDVVYVVSRDGQVICASRESGQIYWIRDLNEGFSTKKRGGLFGIGGKRPVRPIWSGPLLANNRLIVVGSSGELASLDAQTGEVQKRIGLGSPALITPIAVGNTIYVVTDEAELIALR</sequence>
<keyword evidence="1" id="KW-0732">Signal</keyword>
<dbReference type="OrthoDB" id="5290752at2"/>
<dbReference type="InterPro" id="IPR015943">
    <property type="entry name" value="WD40/YVTN_repeat-like_dom_sf"/>
</dbReference>
<feature type="chain" id="PRO_5016438447" evidence="1">
    <location>
        <begin position="22"/>
        <end position="462"/>
    </location>
</feature>
<feature type="domain" description="Pyrrolo-quinoline quinone repeat" evidence="2">
    <location>
        <begin position="401"/>
        <end position="461"/>
    </location>
</feature>
<evidence type="ECO:0000256" key="1">
    <source>
        <dbReference type="SAM" id="SignalP"/>
    </source>
</evidence>
<dbReference type="Gene3D" id="2.130.10.10">
    <property type="entry name" value="YVTN repeat-like/Quinoprotein amine dehydrogenase"/>
    <property type="match status" value="1"/>
</dbReference>